<name>A0A244CTH1_PSEDV</name>
<dbReference type="RefSeq" id="WP_086742297.1">
    <property type="nucleotide sequence ID" value="NZ_MWPV01000001.1"/>
</dbReference>
<comment type="caution">
    <text evidence="1">The sequence shown here is derived from an EMBL/GenBank/DDBJ whole genome shotgun (WGS) entry which is preliminary data.</text>
</comment>
<dbReference type="EMBL" id="MWPV01000001">
    <property type="protein sequence ID" value="OUL58920.1"/>
    <property type="molecule type" value="Genomic_DNA"/>
</dbReference>
<keyword evidence="2" id="KW-1185">Reference proteome</keyword>
<accession>A0A244CTH1</accession>
<evidence type="ECO:0008006" key="3">
    <source>
        <dbReference type="Google" id="ProtNLM"/>
    </source>
</evidence>
<dbReference type="AlphaFoldDB" id="A0A244CTH1"/>
<reference evidence="1 2" key="1">
    <citation type="submission" date="2017-02" db="EMBL/GenBank/DDBJ databases">
        <title>Pseudoalteromonas ulvae TC14 Genome.</title>
        <authorList>
            <person name="Molmeret M."/>
        </authorList>
    </citation>
    <scope>NUCLEOTIDE SEQUENCE [LARGE SCALE GENOMIC DNA]</scope>
    <source>
        <strain evidence="1">TC14</strain>
    </source>
</reference>
<dbReference type="Proteomes" id="UP000194841">
    <property type="component" value="Unassembled WGS sequence"/>
</dbReference>
<proteinExistence type="predicted"/>
<evidence type="ECO:0000313" key="1">
    <source>
        <dbReference type="EMBL" id="OUL58920.1"/>
    </source>
</evidence>
<gene>
    <name evidence="1" type="ORF">B1199_01145</name>
</gene>
<sequence>MALPLLLIASAFGGLYLSEQHKKALIQQDANRGLPLDTSTAKEAIGRWPSDVYPSSLSVTPLPGSIVCCSVYQAFDHTGVVIDEDTIVELHGSGLVRAVSPKRFLSDRSGRHIFIACNQQAEPFVFSKAVQQSAQEVFNFYDYHVFKKNCYRHTWLCLTECDQQIDSFERFNQLLSDTVQAPIYWDVAAFKAP</sequence>
<protein>
    <recommendedName>
        <fullName evidence="3">LRAT domain-containing protein</fullName>
    </recommendedName>
</protein>
<organism evidence="1 2">
    <name type="scientific">Pseudoalteromonas ulvae</name>
    <dbReference type="NCBI Taxonomy" id="107327"/>
    <lineage>
        <taxon>Bacteria</taxon>
        <taxon>Pseudomonadati</taxon>
        <taxon>Pseudomonadota</taxon>
        <taxon>Gammaproteobacteria</taxon>
        <taxon>Alteromonadales</taxon>
        <taxon>Pseudoalteromonadaceae</taxon>
        <taxon>Pseudoalteromonas</taxon>
    </lineage>
</organism>
<evidence type="ECO:0000313" key="2">
    <source>
        <dbReference type="Proteomes" id="UP000194841"/>
    </source>
</evidence>
<dbReference type="OrthoDB" id="9812095at2"/>